<dbReference type="InterPro" id="IPR049326">
    <property type="entry name" value="Rhodopsin_dom_fungi"/>
</dbReference>
<evidence type="ECO:0000256" key="7">
    <source>
        <dbReference type="SAM" id="Phobius"/>
    </source>
</evidence>
<feature type="compositionally biased region" description="Polar residues" evidence="6">
    <location>
        <begin position="335"/>
        <end position="347"/>
    </location>
</feature>
<comment type="similarity">
    <text evidence="5">Belongs to the SAT4 family.</text>
</comment>
<keyword evidence="10" id="KW-1185">Reference proteome</keyword>
<feature type="transmembrane region" description="Helical" evidence="7">
    <location>
        <begin position="36"/>
        <end position="57"/>
    </location>
</feature>
<evidence type="ECO:0000256" key="5">
    <source>
        <dbReference type="ARBA" id="ARBA00038359"/>
    </source>
</evidence>
<proteinExistence type="inferred from homology"/>
<evidence type="ECO:0000256" key="1">
    <source>
        <dbReference type="ARBA" id="ARBA00004141"/>
    </source>
</evidence>
<gene>
    <name evidence="9" type="ORF">GRF29_19g1036153</name>
</gene>
<feature type="transmembrane region" description="Helical" evidence="7">
    <location>
        <begin position="150"/>
        <end position="170"/>
    </location>
</feature>
<dbReference type="InterPro" id="IPR052337">
    <property type="entry name" value="SAT4-like"/>
</dbReference>
<sequence length="492" mass="54627">QLSCLFGANCTIRESLVTKNFTATAYGLLTRDHTKLVSYSGMFGGGFALLAVVLRVFARATCCGGTWGWDDWGIMVTMIPVIPLTALSVVLANDGLGRDIWTVPFDNITKILHIYYFDEILYLTSIALTKISILLFYLRIFPNPNFRRLVWIAIAYCVGYILGTVIALIFQCKPLNLAWTRWDNEHPGKCFNLNLLGWMTAALNIVGDLLVICLPLHELSKLAMGRRKKAGVMLMFLGGGFVTVVSMLRLKYMIQFNKSHNVTWDYTPIGYWSTLEVHVGIIIACLPAVRSLQRRIFPSSRSANSYYPEQSGAYGYSKGGSPFPSIAKPKAGNPDLTTTASQATILRSRNRSDSEKGFIQLKEFDFRLEEKSLSSDMEGSYPRGGPNTTHIRRGSTYTDDGAMTLPIQGTNSRPSSRRIDQYNVGGISPPLPSMITVKKEYSVTIEASPGQFGFTPSEESMYAAARDRRESQATLAALPRISSRSSSLKRFV</sequence>
<dbReference type="Pfam" id="PF20684">
    <property type="entry name" value="Fung_rhodopsin"/>
    <property type="match status" value="1"/>
</dbReference>
<comment type="subcellular location">
    <subcellularLocation>
        <location evidence="1">Membrane</location>
        <topology evidence="1">Multi-pass membrane protein</topology>
    </subcellularLocation>
</comment>
<protein>
    <recommendedName>
        <fullName evidence="8">Rhodopsin domain-containing protein</fullName>
    </recommendedName>
</protein>
<name>A0AAN6RKT7_9PLEO</name>
<organism evidence="9 10">
    <name type="scientific">Pseudopithomyces chartarum</name>
    <dbReference type="NCBI Taxonomy" id="1892770"/>
    <lineage>
        <taxon>Eukaryota</taxon>
        <taxon>Fungi</taxon>
        <taxon>Dikarya</taxon>
        <taxon>Ascomycota</taxon>
        <taxon>Pezizomycotina</taxon>
        <taxon>Dothideomycetes</taxon>
        <taxon>Pleosporomycetidae</taxon>
        <taxon>Pleosporales</taxon>
        <taxon>Massarineae</taxon>
        <taxon>Didymosphaeriaceae</taxon>
        <taxon>Pseudopithomyces</taxon>
    </lineage>
</organism>
<feature type="transmembrane region" description="Helical" evidence="7">
    <location>
        <begin position="195"/>
        <end position="217"/>
    </location>
</feature>
<dbReference type="Proteomes" id="UP001280581">
    <property type="component" value="Unassembled WGS sequence"/>
</dbReference>
<evidence type="ECO:0000313" key="10">
    <source>
        <dbReference type="Proteomes" id="UP001280581"/>
    </source>
</evidence>
<feature type="transmembrane region" description="Helical" evidence="7">
    <location>
        <begin position="229"/>
        <end position="249"/>
    </location>
</feature>
<evidence type="ECO:0000313" key="9">
    <source>
        <dbReference type="EMBL" id="KAK3214701.1"/>
    </source>
</evidence>
<dbReference type="EMBL" id="WVTA01000003">
    <property type="protein sequence ID" value="KAK3214701.1"/>
    <property type="molecule type" value="Genomic_DNA"/>
</dbReference>
<evidence type="ECO:0000256" key="2">
    <source>
        <dbReference type="ARBA" id="ARBA00022692"/>
    </source>
</evidence>
<keyword evidence="4 7" id="KW-0472">Membrane</keyword>
<evidence type="ECO:0000256" key="4">
    <source>
        <dbReference type="ARBA" id="ARBA00023136"/>
    </source>
</evidence>
<keyword evidence="3 7" id="KW-1133">Transmembrane helix</keyword>
<keyword evidence="2 7" id="KW-0812">Transmembrane</keyword>
<dbReference type="PANTHER" id="PTHR33048">
    <property type="entry name" value="PTH11-LIKE INTEGRAL MEMBRANE PROTEIN (AFU_ORTHOLOGUE AFUA_5G11245)"/>
    <property type="match status" value="1"/>
</dbReference>
<feature type="transmembrane region" description="Helical" evidence="7">
    <location>
        <begin position="69"/>
        <end position="92"/>
    </location>
</feature>
<feature type="region of interest" description="Disordered" evidence="6">
    <location>
        <begin position="375"/>
        <end position="425"/>
    </location>
</feature>
<dbReference type="AlphaFoldDB" id="A0AAN6RKT7"/>
<feature type="region of interest" description="Disordered" evidence="6">
    <location>
        <begin position="325"/>
        <end position="351"/>
    </location>
</feature>
<evidence type="ECO:0000259" key="8">
    <source>
        <dbReference type="Pfam" id="PF20684"/>
    </source>
</evidence>
<evidence type="ECO:0000256" key="6">
    <source>
        <dbReference type="SAM" id="MobiDB-lite"/>
    </source>
</evidence>
<dbReference type="PANTHER" id="PTHR33048:SF160">
    <property type="entry name" value="SAT4 FAMILY MEMBRANE PROTEIN"/>
    <property type="match status" value="1"/>
</dbReference>
<dbReference type="GO" id="GO:0016020">
    <property type="term" value="C:membrane"/>
    <property type="evidence" value="ECO:0007669"/>
    <property type="project" value="UniProtKB-SubCell"/>
</dbReference>
<evidence type="ECO:0000256" key="3">
    <source>
        <dbReference type="ARBA" id="ARBA00022989"/>
    </source>
</evidence>
<comment type="caution">
    <text evidence="9">The sequence shown here is derived from an EMBL/GenBank/DDBJ whole genome shotgun (WGS) entry which is preliminary data.</text>
</comment>
<accession>A0AAN6RKT7</accession>
<feature type="transmembrane region" description="Helical" evidence="7">
    <location>
        <begin position="269"/>
        <end position="289"/>
    </location>
</feature>
<feature type="non-terminal residue" evidence="9">
    <location>
        <position position="1"/>
    </location>
</feature>
<feature type="domain" description="Rhodopsin" evidence="8">
    <location>
        <begin position="54"/>
        <end position="294"/>
    </location>
</feature>
<reference evidence="9 10" key="1">
    <citation type="submission" date="2021-02" db="EMBL/GenBank/DDBJ databases">
        <title>Genome assembly of Pseudopithomyces chartarum.</title>
        <authorList>
            <person name="Jauregui R."/>
            <person name="Singh J."/>
            <person name="Voisey C."/>
        </authorList>
    </citation>
    <scope>NUCLEOTIDE SEQUENCE [LARGE SCALE GENOMIC DNA]</scope>
    <source>
        <strain evidence="9 10">AGR01</strain>
    </source>
</reference>
<feature type="transmembrane region" description="Helical" evidence="7">
    <location>
        <begin position="120"/>
        <end position="138"/>
    </location>
</feature>